<dbReference type="GO" id="GO:0005524">
    <property type="term" value="F:ATP binding"/>
    <property type="evidence" value="ECO:0007669"/>
    <property type="project" value="UniProtKB-KW"/>
</dbReference>
<sequence>MKAKRDAEAKLGFPVKDAMITIPTYFNDTQHQATKDAGTIAGLNVLRIMSKPMAATLVYSMKLPPKKNGQFILVYNLDRGIFDSTLMWMCGDDHDMQGTGGHGHLGGHNFDHAIAKYIMAEFVQVNGLDIESVLENKPVLSKLHLHTKLVKCQLKQGTLACIVIHDLYQGKTWKGMLSRAKMKNLIDAYLTTSMSILEGIIIAAREAAKLPKKGDPDAVILSGGLTKLVKVQSLLNECFPG</sequence>
<keyword evidence="5" id="KW-1185">Reference proteome</keyword>
<dbReference type="FunFam" id="3.30.420.40:FF:000028">
    <property type="entry name" value="heat shock 70 kDa protein-like"/>
    <property type="match status" value="1"/>
</dbReference>
<dbReference type="Pfam" id="PF00012">
    <property type="entry name" value="HSP70"/>
    <property type="match status" value="1"/>
</dbReference>
<accession>M5GEC8</accession>
<evidence type="ECO:0000256" key="3">
    <source>
        <dbReference type="ARBA" id="ARBA00022840"/>
    </source>
</evidence>
<evidence type="ECO:0000256" key="2">
    <source>
        <dbReference type="ARBA" id="ARBA00022741"/>
    </source>
</evidence>
<dbReference type="STRING" id="1858805.M5GEC8"/>
<dbReference type="HOGENOM" id="CLU_1151762_0_0_1"/>
<dbReference type="Gene3D" id="3.30.420.40">
    <property type="match status" value="2"/>
</dbReference>
<comment type="similarity">
    <text evidence="1">Belongs to the heat shock protein 70 family.</text>
</comment>
<dbReference type="AlphaFoldDB" id="M5GEC8"/>
<keyword evidence="3" id="KW-0067">ATP-binding</keyword>
<dbReference type="GeneID" id="63686134"/>
<protein>
    <submittedName>
        <fullName evidence="4">HSP70-domain-containing protein</fullName>
    </submittedName>
</protein>
<dbReference type="EMBL" id="JH795860">
    <property type="protein sequence ID" value="EJU03153.1"/>
    <property type="molecule type" value="Genomic_DNA"/>
</dbReference>
<dbReference type="OrthoDB" id="2401965at2759"/>
<dbReference type="GO" id="GO:0140662">
    <property type="term" value="F:ATP-dependent protein folding chaperone"/>
    <property type="evidence" value="ECO:0007669"/>
    <property type="project" value="InterPro"/>
</dbReference>
<dbReference type="InterPro" id="IPR013126">
    <property type="entry name" value="Hsp_70_fam"/>
</dbReference>
<evidence type="ECO:0000256" key="1">
    <source>
        <dbReference type="ARBA" id="ARBA00007381"/>
    </source>
</evidence>
<dbReference type="SUPFAM" id="SSF53067">
    <property type="entry name" value="Actin-like ATPase domain"/>
    <property type="match status" value="2"/>
</dbReference>
<evidence type="ECO:0000313" key="5">
    <source>
        <dbReference type="Proteomes" id="UP000030653"/>
    </source>
</evidence>
<gene>
    <name evidence="4" type="ORF">DACRYDRAFT_15053</name>
</gene>
<dbReference type="Gene3D" id="3.90.640.10">
    <property type="entry name" value="Actin, Chain A, domain 4"/>
    <property type="match status" value="1"/>
</dbReference>
<name>M5GEC8_DACPD</name>
<dbReference type="PANTHER" id="PTHR19375">
    <property type="entry name" value="HEAT SHOCK PROTEIN 70KDA"/>
    <property type="match status" value="1"/>
</dbReference>
<dbReference type="RefSeq" id="XP_040630047.1">
    <property type="nucleotide sequence ID" value="XM_040771072.1"/>
</dbReference>
<dbReference type="PRINTS" id="PR00301">
    <property type="entry name" value="HEATSHOCK70"/>
</dbReference>
<dbReference type="Proteomes" id="UP000030653">
    <property type="component" value="Unassembled WGS sequence"/>
</dbReference>
<evidence type="ECO:0000313" key="4">
    <source>
        <dbReference type="EMBL" id="EJU03153.1"/>
    </source>
</evidence>
<reference evidence="4 5" key="1">
    <citation type="journal article" date="2012" name="Science">
        <title>The Paleozoic origin of enzymatic lignin decomposition reconstructed from 31 fungal genomes.</title>
        <authorList>
            <person name="Floudas D."/>
            <person name="Binder M."/>
            <person name="Riley R."/>
            <person name="Barry K."/>
            <person name="Blanchette R.A."/>
            <person name="Henrissat B."/>
            <person name="Martinez A.T."/>
            <person name="Otillar R."/>
            <person name="Spatafora J.W."/>
            <person name="Yadav J.S."/>
            <person name="Aerts A."/>
            <person name="Benoit I."/>
            <person name="Boyd A."/>
            <person name="Carlson A."/>
            <person name="Copeland A."/>
            <person name="Coutinho P.M."/>
            <person name="de Vries R.P."/>
            <person name="Ferreira P."/>
            <person name="Findley K."/>
            <person name="Foster B."/>
            <person name="Gaskell J."/>
            <person name="Glotzer D."/>
            <person name="Gorecki P."/>
            <person name="Heitman J."/>
            <person name="Hesse C."/>
            <person name="Hori C."/>
            <person name="Igarashi K."/>
            <person name="Jurgens J.A."/>
            <person name="Kallen N."/>
            <person name="Kersten P."/>
            <person name="Kohler A."/>
            <person name="Kuees U."/>
            <person name="Kumar T.K.A."/>
            <person name="Kuo A."/>
            <person name="LaButti K."/>
            <person name="Larrondo L.F."/>
            <person name="Lindquist E."/>
            <person name="Ling A."/>
            <person name="Lombard V."/>
            <person name="Lucas S."/>
            <person name="Lundell T."/>
            <person name="Martin R."/>
            <person name="McLaughlin D.J."/>
            <person name="Morgenstern I."/>
            <person name="Morin E."/>
            <person name="Murat C."/>
            <person name="Nagy L.G."/>
            <person name="Nolan M."/>
            <person name="Ohm R.A."/>
            <person name="Patyshakuliyeva A."/>
            <person name="Rokas A."/>
            <person name="Ruiz-Duenas F.J."/>
            <person name="Sabat G."/>
            <person name="Salamov A."/>
            <person name="Samejima M."/>
            <person name="Schmutz J."/>
            <person name="Slot J.C."/>
            <person name="St John F."/>
            <person name="Stenlid J."/>
            <person name="Sun H."/>
            <person name="Sun S."/>
            <person name="Syed K."/>
            <person name="Tsang A."/>
            <person name="Wiebenga A."/>
            <person name="Young D."/>
            <person name="Pisabarro A."/>
            <person name="Eastwood D.C."/>
            <person name="Martin F."/>
            <person name="Cullen D."/>
            <person name="Grigoriev I.V."/>
            <person name="Hibbett D.S."/>
        </authorList>
    </citation>
    <scope>NUCLEOTIDE SEQUENCE [LARGE SCALE GENOMIC DNA]</scope>
    <source>
        <strain evidence="4 5">DJM-731 SS1</strain>
    </source>
</reference>
<organism evidence="4 5">
    <name type="scientific">Dacryopinax primogenitus (strain DJM 731)</name>
    <name type="common">Brown rot fungus</name>
    <dbReference type="NCBI Taxonomy" id="1858805"/>
    <lineage>
        <taxon>Eukaryota</taxon>
        <taxon>Fungi</taxon>
        <taxon>Dikarya</taxon>
        <taxon>Basidiomycota</taxon>
        <taxon>Agaricomycotina</taxon>
        <taxon>Dacrymycetes</taxon>
        <taxon>Dacrymycetales</taxon>
        <taxon>Dacrymycetaceae</taxon>
        <taxon>Dacryopinax</taxon>
    </lineage>
</organism>
<proteinExistence type="inferred from homology"/>
<keyword evidence="2" id="KW-0547">Nucleotide-binding</keyword>
<dbReference type="InterPro" id="IPR043129">
    <property type="entry name" value="ATPase_NBD"/>
</dbReference>